<dbReference type="NCBIfam" id="TIGR01748">
    <property type="entry name" value="rhaA"/>
    <property type="match status" value="1"/>
</dbReference>
<dbReference type="InterPro" id="IPR009308">
    <property type="entry name" value="Rhamnose_isomerase"/>
</dbReference>
<proteinExistence type="inferred from homology"/>
<evidence type="ECO:0000256" key="6">
    <source>
        <dbReference type="HAMAP-Rule" id="MF_00541"/>
    </source>
</evidence>
<dbReference type="InterPro" id="IPR050337">
    <property type="entry name" value="L-rhamnose_isomerase"/>
</dbReference>
<feature type="binding site" evidence="6">
    <location>
        <position position="294"/>
    </location>
    <ligand>
        <name>Mn(2+)</name>
        <dbReference type="ChEBI" id="CHEBI:29035"/>
    </ligand>
</feature>
<comment type="similarity">
    <text evidence="6">Belongs to the rhamnose isomerase family.</text>
</comment>
<feature type="binding site" evidence="6">
    <location>
        <position position="292"/>
    </location>
    <ligand>
        <name>Mn(2+)</name>
        <dbReference type="ChEBI" id="CHEBI:29035"/>
    </ligand>
</feature>
<evidence type="ECO:0000313" key="8">
    <source>
        <dbReference type="EMBL" id="MDW2796009.1"/>
    </source>
</evidence>
<keyword evidence="1 6" id="KW-0963">Cytoplasm</keyword>
<dbReference type="NCBIfam" id="NF002203">
    <property type="entry name" value="PRK01076.1"/>
    <property type="match status" value="1"/>
</dbReference>
<comment type="subcellular location">
    <subcellularLocation>
        <location evidence="6">Cytoplasm</location>
    </subcellularLocation>
</comment>
<name>A0ABU4GEF7_9CLOT</name>
<keyword evidence="9" id="KW-1185">Reference proteome</keyword>
<evidence type="ECO:0000256" key="3">
    <source>
        <dbReference type="ARBA" id="ARBA00023211"/>
    </source>
</evidence>
<dbReference type="PANTHER" id="PTHR30268">
    <property type="entry name" value="L-RHAMNOSE ISOMERASE"/>
    <property type="match status" value="1"/>
</dbReference>
<evidence type="ECO:0000256" key="7">
    <source>
        <dbReference type="NCBIfam" id="TIGR01748"/>
    </source>
</evidence>
<dbReference type="RefSeq" id="WP_318062289.1">
    <property type="nucleotide sequence ID" value="NZ_JAWONS010000002.1"/>
</dbReference>
<comment type="function">
    <text evidence="6">Catalyzes the interconversion of L-rhamnose and L-rhamnulose.</text>
</comment>
<dbReference type="Pfam" id="PF06134">
    <property type="entry name" value="RhaA"/>
    <property type="match status" value="1"/>
</dbReference>
<organism evidence="8 9">
    <name type="scientific">Clostridium boliviensis</name>
    <dbReference type="NCBI Taxonomy" id="318465"/>
    <lineage>
        <taxon>Bacteria</taxon>
        <taxon>Bacillati</taxon>
        <taxon>Bacillota</taxon>
        <taxon>Clostridia</taxon>
        <taxon>Eubacteriales</taxon>
        <taxon>Clostridiaceae</taxon>
        <taxon>Clostridium</taxon>
    </lineage>
</organism>
<protein>
    <recommendedName>
        <fullName evidence="6 7">L-rhamnose isomerase</fullName>
        <ecNumber evidence="6 7">5.3.1.14</ecNumber>
    </recommendedName>
</protein>
<keyword evidence="2 6" id="KW-0479">Metal-binding</keyword>
<reference evidence="8 9" key="1">
    <citation type="submission" date="2023-10" db="EMBL/GenBank/DDBJ databases">
        <title>A novel Glycoside Hydrolase 43-Like Enzyme from Clostrdium boliviensis is an Endo-xylanase, and a Candidate for Xylooligosaccharides Production from Different Xylan Substrates.</title>
        <authorList>
            <person name="Alvarez M.T."/>
            <person name="Rocabado-Villegas L.R."/>
            <person name="Salas-Veizaga D.M."/>
            <person name="Linares-Pasten J.A."/>
            <person name="Gudmundsdottir E.E."/>
            <person name="Hreggvidsson G.O."/>
            <person name="Adlercreutz P."/>
            <person name="Nordberg Karlsson E."/>
        </authorList>
    </citation>
    <scope>NUCLEOTIDE SEQUENCE [LARGE SCALE GENOMIC DNA]</scope>
    <source>
        <strain evidence="8 9">E-1</strain>
    </source>
</reference>
<dbReference type="EC" id="5.3.1.14" evidence="6 7"/>
<comment type="cofactor">
    <cofactor evidence="6">
        <name>Mn(2+)</name>
        <dbReference type="ChEBI" id="CHEBI:29035"/>
    </cofactor>
    <text evidence="6">Binds 1 Mn(2+) ion per subunit.</text>
</comment>
<evidence type="ECO:0000256" key="1">
    <source>
        <dbReference type="ARBA" id="ARBA00022490"/>
    </source>
</evidence>
<dbReference type="EMBL" id="JAWONS010000002">
    <property type="protein sequence ID" value="MDW2796009.1"/>
    <property type="molecule type" value="Genomic_DNA"/>
</dbReference>
<gene>
    <name evidence="6" type="primary">rhaA</name>
    <name evidence="8" type="ORF">RZO55_00210</name>
</gene>
<dbReference type="PANTHER" id="PTHR30268:SF0">
    <property type="entry name" value="L-RHAMNOSE ISOMERASE"/>
    <property type="match status" value="1"/>
</dbReference>
<comment type="catalytic activity">
    <reaction evidence="6">
        <text>L-rhamnopyranose = L-rhamnulose</text>
        <dbReference type="Rhea" id="RHEA:23160"/>
        <dbReference type="ChEBI" id="CHEBI:17897"/>
        <dbReference type="ChEBI" id="CHEBI:62346"/>
        <dbReference type="EC" id="5.3.1.14"/>
    </reaction>
</comment>
<keyword evidence="5 6" id="KW-0684">Rhamnose metabolism</keyword>
<evidence type="ECO:0000313" key="9">
    <source>
        <dbReference type="Proteomes" id="UP001276854"/>
    </source>
</evidence>
<sequence>MTIKEKYEAARESYKAVGVDTDQALLALKQIPVSMHCWQGDDVTGFDGAGALSGGIQTTGNYPGRARGPKELMEDMDKALSLIPGKHRINLHASYGIFEKGEWVDRDELEPKHFAKWVEFAKERGIGIDFNPTLFSHPKAESATLSSEDPQIREFWIRHVQACIRISQYFAEELNTPCTMNIWIPDGFKDVPADRTSPRARLKDSLDQILSMDYDKSKVYVAVESKVFGIGMESCTVGSHEFYMNYASKNDILCLLDSGHYHPTEVISDKISSMLLFFDKVALHVTRSVRWDSDHVVLFDDETKEIAKEIVRGGADRVLLALDFFDASINRLSAWVVGMRNMQKALLNALLLPNEKLAALQESRNFTELMMLQEELKLYPIGDVWNYFCELNGVPAKEDWFPQITAYEKEVLANRK</sequence>
<evidence type="ECO:0000256" key="4">
    <source>
        <dbReference type="ARBA" id="ARBA00023235"/>
    </source>
</evidence>
<dbReference type="SUPFAM" id="SSF51658">
    <property type="entry name" value="Xylose isomerase-like"/>
    <property type="match status" value="1"/>
</dbReference>
<dbReference type="HAMAP" id="MF_00541">
    <property type="entry name" value="RhaA"/>
    <property type="match status" value="1"/>
</dbReference>
<comment type="pathway">
    <text evidence="6">Carbohydrate degradation; L-rhamnose degradation; glycerone phosphate from L-rhamnose: step 1/3.</text>
</comment>
<dbReference type="InterPro" id="IPR036237">
    <property type="entry name" value="Xyl_isomerase-like_sf"/>
</dbReference>
<evidence type="ECO:0000256" key="5">
    <source>
        <dbReference type="ARBA" id="ARBA00023308"/>
    </source>
</evidence>
<feature type="binding site" evidence="6">
    <location>
        <position position="260"/>
    </location>
    <ligand>
        <name>Mn(2+)</name>
        <dbReference type="ChEBI" id="CHEBI:29035"/>
    </ligand>
</feature>
<dbReference type="Gene3D" id="3.20.20.150">
    <property type="entry name" value="Divalent-metal-dependent TIM barrel enzymes"/>
    <property type="match status" value="1"/>
</dbReference>
<keyword evidence="3 6" id="KW-0464">Manganese</keyword>
<evidence type="ECO:0000256" key="2">
    <source>
        <dbReference type="ARBA" id="ARBA00022723"/>
    </source>
</evidence>
<accession>A0ABU4GEF7</accession>
<comment type="caution">
    <text evidence="8">The sequence shown here is derived from an EMBL/GenBank/DDBJ whole genome shotgun (WGS) entry which is preliminary data.</text>
</comment>
<keyword evidence="4 6" id="KW-0413">Isomerase</keyword>
<dbReference type="GO" id="GO:0008740">
    <property type="term" value="F:L-rhamnose isomerase activity"/>
    <property type="evidence" value="ECO:0007669"/>
    <property type="project" value="UniProtKB-EC"/>
</dbReference>
<dbReference type="Proteomes" id="UP001276854">
    <property type="component" value="Unassembled WGS sequence"/>
</dbReference>